<accession>A0A645ACQ5</accession>
<comment type="caution">
    <text evidence="2">The sequence shown here is derived from an EMBL/GenBank/DDBJ whole genome shotgun (WGS) entry which is preliminary data.</text>
</comment>
<evidence type="ECO:0000256" key="1">
    <source>
        <dbReference type="SAM" id="Phobius"/>
    </source>
</evidence>
<feature type="transmembrane region" description="Helical" evidence="1">
    <location>
        <begin position="7"/>
        <end position="30"/>
    </location>
</feature>
<feature type="transmembrane region" description="Helical" evidence="1">
    <location>
        <begin position="77"/>
        <end position="101"/>
    </location>
</feature>
<dbReference type="EMBL" id="VSSQ01013190">
    <property type="protein sequence ID" value="MPM50940.1"/>
    <property type="molecule type" value="Genomic_DNA"/>
</dbReference>
<gene>
    <name evidence="2" type="ORF">SDC9_97686</name>
</gene>
<dbReference type="AlphaFoldDB" id="A0A645ACQ5"/>
<sequence>MIISQVALSFLPNIELVSFLVMLYVSVYGMRSLWAIYVFVAVEGVLYPFGLWWISYLYIWTLLAVASYIFRSAQSPLVWAIISGTFGLLFGALCAIPYIFIGGFAMAFSYWVNGIAFDLPHCIGNFIIALVLMNPAKKLIMKLDNKS</sequence>
<protein>
    <submittedName>
        <fullName evidence="2">Uncharacterized protein</fullName>
    </submittedName>
</protein>
<proteinExistence type="predicted"/>
<feature type="transmembrane region" description="Helical" evidence="1">
    <location>
        <begin position="50"/>
        <end position="70"/>
    </location>
</feature>
<feature type="transmembrane region" description="Helical" evidence="1">
    <location>
        <begin position="107"/>
        <end position="132"/>
    </location>
</feature>
<evidence type="ECO:0000313" key="2">
    <source>
        <dbReference type="EMBL" id="MPM50940.1"/>
    </source>
</evidence>
<keyword evidence="1" id="KW-0472">Membrane</keyword>
<keyword evidence="1" id="KW-0812">Transmembrane</keyword>
<keyword evidence="1" id="KW-1133">Transmembrane helix</keyword>
<name>A0A645ACQ5_9ZZZZ</name>
<reference evidence="2" key="1">
    <citation type="submission" date="2019-08" db="EMBL/GenBank/DDBJ databases">
        <authorList>
            <person name="Kucharzyk K."/>
            <person name="Murdoch R.W."/>
            <person name="Higgins S."/>
            <person name="Loffler F."/>
        </authorList>
    </citation>
    <scope>NUCLEOTIDE SEQUENCE</scope>
</reference>
<organism evidence="2">
    <name type="scientific">bioreactor metagenome</name>
    <dbReference type="NCBI Taxonomy" id="1076179"/>
    <lineage>
        <taxon>unclassified sequences</taxon>
        <taxon>metagenomes</taxon>
        <taxon>ecological metagenomes</taxon>
    </lineage>
</organism>